<evidence type="ECO:0000313" key="2">
    <source>
        <dbReference type="EMBL" id="OAA32569.1"/>
    </source>
</evidence>
<name>A0A166UIA3_9HYPO</name>
<dbReference type="GO" id="GO:0070628">
    <property type="term" value="F:proteasome binding"/>
    <property type="evidence" value="ECO:0007669"/>
    <property type="project" value="InterPro"/>
</dbReference>
<protein>
    <recommendedName>
        <fullName evidence="4">Casein kinase II beta 2 subunit</fullName>
    </recommendedName>
</protein>
<accession>A0A166UIA3</accession>
<comment type="caution">
    <text evidence="2">The sequence shown here is derived from an EMBL/GenBank/DDBJ whole genome shotgun (WGS) entry which is preliminary data.</text>
</comment>
<dbReference type="AlphaFoldDB" id="A0A166UIA3"/>
<evidence type="ECO:0000256" key="1">
    <source>
        <dbReference type="SAM" id="MobiDB-lite"/>
    </source>
</evidence>
<reference evidence="2 3" key="1">
    <citation type="journal article" date="2016" name="Genome Biol. Evol.">
        <title>Divergent and convergent evolution of fungal pathogenicity.</title>
        <authorList>
            <person name="Shang Y."/>
            <person name="Xiao G."/>
            <person name="Zheng P."/>
            <person name="Cen K."/>
            <person name="Zhan S."/>
            <person name="Wang C."/>
        </authorList>
    </citation>
    <scope>NUCLEOTIDE SEQUENCE [LARGE SCALE GENOMIC DNA]</scope>
    <source>
        <strain evidence="2 3">RCEF 2490</strain>
    </source>
</reference>
<evidence type="ECO:0008006" key="4">
    <source>
        <dbReference type="Google" id="ProtNLM"/>
    </source>
</evidence>
<dbReference type="Proteomes" id="UP000078544">
    <property type="component" value="Unassembled WGS sequence"/>
</dbReference>
<organism evidence="2 3">
    <name type="scientific">Moelleriella libera RCEF 2490</name>
    <dbReference type="NCBI Taxonomy" id="1081109"/>
    <lineage>
        <taxon>Eukaryota</taxon>
        <taxon>Fungi</taxon>
        <taxon>Dikarya</taxon>
        <taxon>Ascomycota</taxon>
        <taxon>Pezizomycotina</taxon>
        <taxon>Sordariomycetes</taxon>
        <taxon>Hypocreomycetidae</taxon>
        <taxon>Hypocreales</taxon>
        <taxon>Clavicipitaceae</taxon>
        <taxon>Moelleriella</taxon>
    </lineage>
</organism>
<dbReference type="GO" id="GO:0043248">
    <property type="term" value="P:proteasome assembly"/>
    <property type="evidence" value="ECO:0007669"/>
    <property type="project" value="TreeGrafter"/>
</dbReference>
<evidence type="ECO:0000313" key="3">
    <source>
        <dbReference type="Proteomes" id="UP000078544"/>
    </source>
</evidence>
<dbReference type="OrthoDB" id="5415241at2759"/>
<sequence>MASQGAIWGPAALRLLRVAVTKTTKVVRDKIADAAKPLQYQVRAIPIRNGYAGRQPVHRAALLKQQKHGSRWFSNAAVQNVGRAVRRFVTTERNTSNRFDHSRLPSSNTSRRVAQFSGRAPFASTLRPNLTGGALPRTAGGYSLGGGARYFSHTPAAPAQVIQNVTQAMRAFFISGQKIRYDGIGPHGTHQYRVVSGREYDAIRKLATTPRFTPGSFIDFHITPTLTALSPLAAALSCDSQRSGFGDELATVPLSLDTEGFLDILSTDFSRSLKDFALVMSDLRRLSELGAIPITEEKSGTLRVRFPGVDALTLETLCDDLCIQRGIIGQDAGLDDALGGAIALKFPFAPASEQAISSPGGTLRSLKGNESDEEESLFDEVSFVHEAFDYKMADEILWLSEDDGRTSLSPPNSLERQHTEDFEGLQGIHRFLEACDRAKGRVG</sequence>
<dbReference type="STRING" id="1081109.A0A166UIA3"/>
<dbReference type="PANTHER" id="PTHR42342">
    <property type="entry name" value="STATIONARY PHASE PROTEIN 5"/>
    <property type="match status" value="1"/>
</dbReference>
<gene>
    <name evidence="2" type="ORF">AAL_00034</name>
</gene>
<proteinExistence type="predicted"/>
<keyword evidence="3" id="KW-1185">Reference proteome</keyword>
<dbReference type="PANTHER" id="PTHR42342:SF1">
    <property type="entry name" value="STATIONARY PHASE PROTEIN 5"/>
    <property type="match status" value="1"/>
</dbReference>
<dbReference type="EMBL" id="AZGY01000001">
    <property type="protein sequence ID" value="OAA32569.1"/>
    <property type="molecule type" value="Genomic_DNA"/>
</dbReference>
<dbReference type="InterPro" id="IPR038816">
    <property type="entry name" value="Stationary_phase_5"/>
</dbReference>
<feature type="region of interest" description="Disordered" evidence="1">
    <location>
        <begin position="93"/>
        <end position="112"/>
    </location>
</feature>